<feature type="compositionally biased region" description="Basic and acidic residues" evidence="2">
    <location>
        <begin position="412"/>
        <end position="427"/>
    </location>
</feature>
<proteinExistence type="predicted"/>
<feature type="compositionally biased region" description="Acidic residues" evidence="2">
    <location>
        <begin position="400"/>
        <end position="410"/>
    </location>
</feature>
<feature type="region of interest" description="Disordered" evidence="2">
    <location>
        <begin position="546"/>
        <end position="565"/>
    </location>
</feature>
<dbReference type="KEGG" id="abp:AGABI1DRAFT129149"/>
<dbReference type="OMA" id="LQIAHRI"/>
<gene>
    <name evidence="3" type="ORF">AGABI1DRAFT_129149</name>
</gene>
<evidence type="ECO:0000256" key="1">
    <source>
        <dbReference type="SAM" id="Coils"/>
    </source>
</evidence>
<keyword evidence="1" id="KW-0175">Coiled coil</keyword>
<accession>K5X6M8</accession>
<dbReference type="eggNOG" id="ENOG502SPA1">
    <property type="taxonomic scope" value="Eukaryota"/>
</dbReference>
<dbReference type="GeneID" id="18826938"/>
<dbReference type="OrthoDB" id="2681654at2759"/>
<dbReference type="RefSeq" id="XP_007330649.1">
    <property type="nucleotide sequence ID" value="XM_007330587.1"/>
</dbReference>
<keyword evidence="4" id="KW-1185">Reference proteome</keyword>
<evidence type="ECO:0000313" key="4">
    <source>
        <dbReference type="Proteomes" id="UP000008493"/>
    </source>
</evidence>
<dbReference type="AlphaFoldDB" id="K5X6M8"/>
<evidence type="ECO:0000313" key="3">
    <source>
        <dbReference type="EMBL" id="EKM78868.1"/>
    </source>
</evidence>
<dbReference type="EMBL" id="JH971391">
    <property type="protein sequence ID" value="EKM78868.1"/>
    <property type="molecule type" value="Genomic_DNA"/>
</dbReference>
<name>K5X6M8_AGABU</name>
<feature type="region of interest" description="Disordered" evidence="2">
    <location>
        <begin position="318"/>
        <end position="539"/>
    </location>
</feature>
<dbReference type="STRING" id="597362.K5X6M8"/>
<dbReference type="HOGENOM" id="CLU_029096_0_0_1"/>
<feature type="compositionally biased region" description="Polar residues" evidence="2">
    <location>
        <begin position="523"/>
        <end position="537"/>
    </location>
</feature>
<sequence length="585" mass="66527">MATSSRTDPLPSVSASNEAQISDLVRRNRTLEHIKKELAQELAAEKERSKEAVLEYQKQWHEQERLMRTECESLLSCYRFVQLRTVSELESERLNVLNEQQMLRAEKLLRLQRDFRVTTFYARERELEEKIVELEEELENMVAERMELASVLRKKLALIVGEVRSRDTRIESLISERADIEKDVSKLREENVQLQATLSSTSSKLERINLQFEGSQSSRQELESQNDELKRRNHDLQRQLDKWQRLEGKGETELESLRKQKIEADAEMKELRDKLRKAGESENLLEREKRRVEHVKGTALQWQKEAEDANKRLADAQEELERLLSEQQNARNATSRPSKSASKKPPPSDSEGEYEVAERRKARRQRGTTPASEAESVLEIPNPRAKGVKKPRSKVISPIVEEEDLEDLQAEESPRGDEVSEEKESTKQPRARSKGKAKAIEIIDDEGASPVKLRRKRKAFADPDDVESDQPNKKAAKTTMKPGNTQAGDIEKKLGSTSKGSEDRGNVGSDLAPKPKRKKTLFAGSQPSQPMSFNFAPTSDGGFNIPTSLLPVEEADGPVPKRTITSTFSNIMGPVINTRMTKPKS</sequence>
<organism evidence="3 4">
    <name type="scientific">Agaricus bisporus var. burnettii (strain JB137-S8 / ATCC MYA-4627 / FGSC 10392)</name>
    <name type="common">White button mushroom</name>
    <dbReference type="NCBI Taxonomy" id="597362"/>
    <lineage>
        <taxon>Eukaryota</taxon>
        <taxon>Fungi</taxon>
        <taxon>Dikarya</taxon>
        <taxon>Basidiomycota</taxon>
        <taxon>Agaricomycotina</taxon>
        <taxon>Agaricomycetes</taxon>
        <taxon>Agaricomycetidae</taxon>
        <taxon>Agaricales</taxon>
        <taxon>Agaricineae</taxon>
        <taxon>Agaricaceae</taxon>
        <taxon>Agaricus</taxon>
    </lineage>
</organism>
<dbReference type="SUPFAM" id="SSF90257">
    <property type="entry name" value="Myosin rod fragments"/>
    <property type="match status" value="1"/>
</dbReference>
<feature type="compositionally biased region" description="Basic and acidic residues" evidence="2">
    <location>
        <begin position="489"/>
        <end position="505"/>
    </location>
</feature>
<protein>
    <submittedName>
        <fullName evidence="3">Uncharacterized protein</fullName>
    </submittedName>
</protein>
<dbReference type="PANTHER" id="PTHR31580:SF4">
    <property type="entry name" value="FILAMENT-LIKE PLANT PROTEIN 6"/>
    <property type="match status" value="1"/>
</dbReference>
<dbReference type="InParanoid" id="K5X6M8"/>
<dbReference type="Proteomes" id="UP000008493">
    <property type="component" value="Unassembled WGS sequence"/>
</dbReference>
<evidence type="ECO:0000256" key="2">
    <source>
        <dbReference type="SAM" id="MobiDB-lite"/>
    </source>
</evidence>
<dbReference type="PANTHER" id="PTHR31580">
    <property type="entry name" value="FILAMENT-LIKE PLANT PROTEIN 4"/>
    <property type="match status" value="1"/>
</dbReference>
<feature type="coiled-coil region" evidence="1">
    <location>
        <begin position="21"/>
        <end position="59"/>
    </location>
</feature>
<reference evidence="4" key="1">
    <citation type="journal article" date="2012" name="Proc. Natl. Acad. Sci. U.S.A.">
        <title>Genome sequence of the button mushroom Agaricus bisporus reveals mechanisms governing adaptation to a humic-rich ecological niche.</title>
        <authorList>
            <person name="Morin E."/>
            <person name="Kohler A."/>
            <person name="Baker A.R."/>
            <person name="Foulongne-Oriol M."/>
            <person name="Lombard V."/>
            <person name="Nagy L.G."/>
            <person name="Ohm R.A."/>
            <person name="Patyshakuliyeva A."/>
            <person name="Brun A."/>
            <person name="Aerts A.L."/>
            <person name="Bailey A.M."/>
            <person name="Billette C."/>
            <person name="Coutinho P.M."/>
            <person name="Deakin G."/>
            <person name="Doddapaneni H."/>
            <person name="Floudas D."/>
            <person name="Grimwood J."/>
            <person name="Hilden K."/>
            <person name="Kuees U."/>
            <person name="LaButti K.M."/>
            <person name="Lapidus A."/>
            <person name="Lindquist E.A."/>
            <person name="Lucas S.M."/>
            <person name="Murat C."/>
            <person name="Riley R.W."/>
            <person name="Salamov A.A."/>
            <person name="Schmutz J."/>
            <person name="Subramanian V."/>
            <person name="Woesten H.A.B."/>
            <person name="Xu J."/>
            <person name="Eastwood D.C."/>
            <person name="Foster G.D."/>
            <person name="Sonnenberg A.S."/>
            <person name="Cullen D."/>
            <person name="de Vries R.P."/>
            <person name="Lundell T."/>
            <person name="Hibbett D.S."/>
            <person name="Henrissat B."/>
            <person name="Burton K.S."/>
            <person name="Kerrigan R.W."/>
            <person name="Challen M.P."/>
            <person name="Grigoriev I.V."/>
            <person name="Martin F."/>
        </authorList>
    </citation>
    <scope>NUCLEOTIDE SEQUENCE [LARGE SCALE GENOMIC DNA]</scope>
    <source>
        <strain evidence="4">JB137-S8 / ATCC MYA-4627 / FGSC 10392</strain>
    </source>
</reference>